<feature type="non-terminal residue" evidence="1">
    <location>
        <position position="44"/>
    </location>
</feature>
<name>A0A392V6Z8_9FABA</name>
<sequence length="44" mass="4984">MEANKWEELDLRAASAIRLCLAKIVLANVQNLSSAKELWERLEG</sequence>
<organism evidence="1 2">
    <name type="scientific">Trifolium medium</name>
    <dbReference type="NCBI Taxonomy" id="97028"/>
    <lineage>
        <taxon>Eukaryota</taxon>
        <taxon>Viridiplantae</taxon>
        <taxon>Streptophyta</taxon>
        <taxon>Embryophyta</taxon>
        <taxon>Tracheophyta</taxon>
        <taxon>Spermatophyta</taxon>
        <taxon>Magnoliopsida</taxon>
        <taxon>eudicotyledons</taxon>
        <taxon>Gunneridae</taxon>
        <taxon>Pentapetalae</taxon>
        <taxon>rosids</taxon>
        <taxon>fabids</taxon>
        <taxon>Fabales</taxon>
        <taxon>Fabaceae</taxon>
        <taxon>Papilionoideae</taxon>
        <taxon>50 kb inversion clade</taxon>
        <taxon>NPAAA clade</taxon>
        <taxon>Hologalegina</taxon>
        <taxon>IRL clade</taxon>
        <taxon>Trifolieae</taxon>
        <taxon>Trifolium</taxon>
    </lineage>
</organism>
<dbReference type="EMBL" id="LXQA011082955">
    <property type="protein sequence ID" value="MCI84108.1"/>
    <property type="molecule type" value="Genomic_DNA"/>
</dbReference>
<evidence type="ECO:0000313" key="2">
    <source>
        <dbReference type="Proteomes" id="UP000265520"/>
    </source>
</evidence>
<proteinExistence type="predicted"/>
<accession>A0A392V6Z8</accession>
<comment type="caution">
    <text evidence="1">The sequence shown here is derived from an EMBL/GenBank/DDBJ whole genome shotgun (WGS) entry which is preliminary data.</text>
</comment>
<dbReference type="Proteomes" id="UP000265520">
    <property type="component" value="Unassembled WGS sequence"/>
</dbReference>
<dbReference type="AlphaFoldDB" id="A0A392V6Z8"/>
<reference evidence="1 2" key="1">
    <citation type="journal article" date="2018" name="Front. Plant Sci.">
        <title>Red Clover (Trifolium pratense) and Zigzag Clover (T. medium) - A Picture of Genomic Similarities and Differences.</title>
        <authorList>
            <person name="Dluhosova J."/>
            <person name="Istvanek J."/>
            <person name="Nedelnik J."/>
            <person name="Repkova J."/>
        </authorList>
    </citation>
    <scope>NUCLEOTIDE SEQUENCE [LARGE SCALE GENOMIC DNA]</scope>
    <source>
        <strain evidence="2">cv. 10/8</strain>
        <tissue evidence="1">Leaf</tissue>
    </source>
</reference>
<keyword evidence="2" id="KW-1185">Reference proteome</keyword>
<evidence type="ECO:0000313" key="1">
    <source>
        <dbReference type="EMBL" id="MCI84108.1"/>
    </source>
</evidence>
<protein>
    <submittedName>
        <fullName evidence="1">Uncharacterized protein</fullName>
    </submittedName>
</protein>